<dbReference type="AlphaFoldDB" id="A0A0A8ZZ98"/>
<reference evidence="2" key="2">
    <citation type="journal article" date="2015" name="Data Brief">
        <title>Shoot transcriptome of the giant reed, Arundo donax.</title>
        <authorList>
            <person name="Barrero R.A."/>
            <person name="Guerrero F.D."/>
            <person name="Moolhuijzen P."/>
            <person name="Goolsby J.A."/>
            <person name="Tidwell J."/>
            <person name="Bellgard S.E."/>
            <person name="Bellgard M.I."/>
        </authorList>
    </citation>
    <scope>NUCLEOTIDE SEQUENCE</scope>
    <source>
        <tissue evidence="2">Shoot tissue taken approximately 20 cm above the soil surface</tissue>
    </source>
</reference>
<dbReference type="Gene3D" id="3.30.750.24">
    <property type="entry name" value="STAS domain"/>
    <property type="match status" value="1"/>
</dbReference>
<dbReference type="EMBL" id="GBRH01253161">
    <property type="protein sequence ID" value="JAD44734.1"/>
    <property type="molecule type" value="Transcribed_RNA"/>
</dbReference>
<dbReference type="InterPro" id="IPR036513">
    <property type="entry name" value="STAS_dom_sf"/>
</dbReference>
<accession>A0A0A8ZZ98</accession>
<dbReference type="SUPFAM" id="SSF52091">
    <property type="entry name" value="SpoIIaa-like"/>
    <property type="match status" value="1"/>
</dbReference>
<dbReference type="GO" id="GO:0055085">
    <property type="term" value="P:transmembrane transport"/>
    <property type="evidence" value="ECO:0007669"/>
    <property type="project" value="InterPro"/>
</dbReference>
<feature type="domain" description="STAS" evidence="1">
    <location>
        <begin position="1"/>
        <end position="67"/>
    </location>
</feature>
<dbReference type="PANTHER" id="PTHR11814">
    <property type="entry name" value="SULFATE TRANSPORTER"/>
    <property type="match status" value="1"/>
</dbReference>
<dbReference type="GO" id="GO:0016020">
    <property type="term" value="C:membrane"/>
    <property type="evidence" value="ECO:0007669"/>
    <property type="project" value="InterPro"/>
</dbReference>
<dbReference type="PROSITE" id="PS50801">
    <property type="entry name" value="STAS"/>
    <property type="match status" value="1"/>
</dbReference>
<dbReference type="Pfam" id="PF01740">
    <property type="entry name" value="STAS"/>
    <property type="match status" value="1"/>
</dbReference>
<protein>
    <submittedName>
        <fullName evidence="2">SULTR1</fullName>
    </submittedName>
</protein>
<dbReference type="InterPro" id="IPR002645">
    <property type="entry name" value="STAS_dom"/>
</dbReference>
<organism evidence="2">
    <name type="scientific">Arundo donax</name>
    <name type="common">Giant reed</name>
    <name type="synonym">Donax arundinaceus</name>
    <dbReference type="NCBI Taxonomy" id="35708"/>
    <lineage>
        <taxon>Eukaryota</taxon>
        <taxon>Viridiplantae</taxon>
        <taxon>Streptophyta</taxon>
        <taxon>Embryophyta</taxon>
        <taxon>Tracheophyta</taxon>
        <taxon>Spermatophyta</taxon>
        <taxon>Magnoliopsida</taxon>
        <taxon>Liliopsida</taxon>
        <taxon>Poales</taxon>
        <taxon>Poaceae</taxon>
        <taxon>PACMAD clade</taxon>
        <taxon>Arundinoideae</taxon>
        <taxon>Arundineae</taxon>
        <taxon>Arundo</taxon>
    </lineage>
</organism>
<sequence>MSPVIDIDTSGIHALEDLYKNLQKREIELILSNPGSIIIEKLHSSKLTDHIGSNHIFLTVADAVHFCTSKSMQEP</sequence>
<reference evidence="2" key="1">
    <citation type="submission" date="2014-09" db="EMBL/GenBank/DDBJ databases">
        <authorList>
            <person name="Magalhaes I.L.F."/>
            <person name="Oliveira U."/>
            <person name="Santos F.R."/>
            <person name="Vidigal T.H.D.A."/>
            <person name="Brescovit A.D."/>
            <person name="Santos A.J."/>
        </authorList>
    </citation>
    <scope>NUCLEOTIDE SEQUENCE</scope>
    <source>
        <tissue evidence="2">Shoot tissue taken approximately 20 cm above the soil surface</tissue>
    </source>
</reference>
<proteinExistence type="predicted"/>
<dbReference type="CDD" id="cd07042">
    <property type="entry name" value="STAS_SulP_like_sulfate_transporter"/>
    <property type="match status" value="1"/>
</dbReference>
<name>A0A0A8ZZ98_ARUDO</name>
<dbReference type="InterPro" id="IPR001902">
    <property type="entry name" value="SLC26A/SulP_fam"/>
</dbReference>
<evidence type="ECO:0000259" key="1">
    <source>
        <dbReference type="PROSITE" id="PS50801"/>
    </source>
</evidence>
<evidence type="ECO:0000313" key="2">
    <source>
        <dbReference type="EMBL" id="JAD44734.1"/>
    </source>
</evidence>